<name>A0AAV7MYS9_PLEWA</name>
<proteinExistence type="predicted"/>
<accession>A0AAV7MYS9</accession>
<sequence>MRPRTRFPSRLQKASLFPPRRTALGAMRLRGAAIFKTPKLPAATLSRGGPPIQGDATPRRKLIHRSAQ</sequence>
<feature type="compositionally biased region" description="Basic residues" evidence="1">
    <location>
        <begin position="59"/>
        <end position="68"/>
    </location>
</feature>
<dbReference type="EMBL" id="JANPWB010000013">
    <property type="protein sequence ID" value="KAJ1108491.1"/>
    <property type="molecule type" value="Genomic_DNA"/>
</dbReference>
<evidence type="ECO:0000313" key="2">
    <source>
        <dbReference type="EMBL" id="KAJ1108491.1"/>
    </source>
</evidence>
<evidence type="ECO:0000256" key="1">
    <source>
        <dbReference type="SAM" id="MobiDB-lite"/>
    </source>
</evidence>
<gene>
    <name evidence="2" type="ORF">NDU88_005867</name>
</gene>
<organism evidence="2 3">
    <name type="scientific">Pleurodeles waltl</name>
    <name type="common">Iberian ribbed newt</name>
    <dbReference type="NCBI Taxonomy" id="8319"/>
    <lineage>
        <taxon>Eukaryota</taxon>
        <taxon>Metazoa</taxon>
        <taxon>Chordata</taxon>
        <taxon>Craniata</taxon>
        <taxon>Vertebrata</taxon>
        <taxon>Euteleostomi</taxon>
        <taxon>Amphibia</taxon>
        <taxon>Batrachia</taxon>
        <taxon>Caudata</taxon>
        <taxon>Salamandroidea</taxon>
        <taxon>Salamandridae</taxon>
        <taxon>Pleurodelinae</taxon>
        <taxon>Pleurodeles</taxon>
    </lineage>
</organism>
<evidence type="ECO:0000313" key="3">
    <source>
        <dbReference type="Proteomes" id="UP001066276"/>
    </source>
</evidence>
<keyword evidence="3" id="KW-1185">Reference proteome</keyword>
<dbReference type="AlphaFoldDB" id="A0AAV7MYS9"/>
<dbReference type="Proteomes" id="UP001066276">
    <property type="component" value="Chromosome 9"/>
</dbReference>
<comment type="caution">
    <text evidence="2">The sequence shown here is derived from an EMBL/GenBank/DDBJ whole genome shotgun (WGS) entry which is preliminary data.</text>
</comment>
<feature type="region of interest" description="Disordered" evidence="1">
    <location>
        <begin position="41"/>
        <end position="68"/>
    </location>
</feature>
<protein>
    <submittedName>
        <fullName evidence="2">Uncharacterized protein</fullName>
    </submittedName>
</protein>
<reference evidence="2" key="1">
    <citation type="journal article" date="2022" name="bioRxiv">
        <title>Sequencing and chromosome-scale assembly of the giantPleurodeles waltlgenome.</title>
        <authorList>
            <person name="Brown T."/>
            <person name="Elewa A."/>
            <person name="Iarovenko S."/>
            <person name="Subramanian E."/>
            <person name="Araus A.J."/>
            <person name="Petzold A."/>
            <person name="Susuki M."/>
            <person name="Suzuki K.-i.T."/>
            <person name="Hayashi T."/>
            <person name="Toyoda A."/>
            <person name="Oliveira C."/>
            <person name="Osipova E."/>
            <person name="Leigh N.D."/>
            <person name="Simon A."/>
            <person name="Yun M.H."/>
        </authorList>
    </citation>
    <scope>NUCLEOTIDE SEQUENCE</scope>
    <source>
        <strain evidence="2">20211129_DDA</strain>
        <tissue evidence="2">Liver</tissue>
    </source>
</reference>